<evidence type="ECO:0000256" key="1">
    <source>
        <dbReference type="ARBA" id="ARBA00022729"/>
    </source>
</evidence>
<dbReference type="AlphaFoldDB" id="A0A7C0U723"/>
<gene>
    <name evidence="2" type="ORF">ENF32_06475</name>
</gene>
<dbReference type="Pfam" id="PF13517">
    <property type="entry name" value="FG-GAP_3"/>
    <property type="match status" value="1"/>
</dbReference>
<evidence type="ECO:0000313" key="2">
    <source>
        <dbReference type="EMBL" id="HDD53692.1"/>
    </source>
</evidence>
<protein>
    <recommendedName>
        <fullName evidence="3">VCBS repeat-containing protein</fullName>
    </recommendedName>
</protein>
<dbReference type="EMBL" id="DQWS01000239">
    <property type="protein sequence ID" value="HDD53692.1"/>
    <property type="molecule type" value="Genomic_DNA"/>
</dbReference>
<keyword evidence="1" id="KW-0732">Signal</keyword>
<dbReference type="SUPFAM" id="SSF69318">
    <property type="entry name" value="Integrin alpha N-terminal domain"/>
    <property type="match status" value="1"/>
</dbReference>
<proteinExistence type="predicted"/>
<dbReference type="InterPro" id="IPR013517">
    <property type="entry name" value="FG-GAP"/>
</dbReference>
<organism evidence="2">
    <name type="scientific">Thermosulfidibacter takaii</name>
    <dbReference type="NCBI Taxonomy" id="412593"/>
    <lineage>
        <taxon>Bacteria</taxon>
        <taxon>Pseudomonadati</taxon>
        <taxon>Thermosulfidibacterota</taxon>
        <taxon>Thermosulfidibacteria</taxon>
        <taxon>Thermosulfidibacterales</taxon>
        <taxon>Thermosulfidibacteraceae</taxon>
    </lineage>
</organism>
<name>A0A7C0U723_9BACT</name>
<reference evidence="2" key="1">
    <citation type="journal article" date="2020" name="mSystems">
        <title>Genome- and Community-Level Interaction Insights into Carbon Utilization and Element Cycling Functions of Hydrothermarchaeota in Hydrothermal Sediment.</title>
        <authorList>
            <person name="Zhou Z."/>
            <person name="Liu Y."/>
            <person name="Xu W."/>
            <person name="Pan J."/>
            <person name="Luo Z.H."/>
            <person name="Li M."/>
        </authorList>
    </citation>
    <scope>NUCLEOTIDE SEQUENCE [LARGE SCALE GENOMIC DNA]</scope>
    <source>
        <strain evidence="2">HyVt-115</strain>
    </source>
</reference>
<comment type="caution">
    <text evidence="2">The sequence shown here is derived from an EMBL/GenBank/DDBJ whole genome shotgun (WGS) entry which is preliminary data.</text>
</comment>
<dbReference type="Proteomes" id="UP000885690">
    <property type="component" value="Unassembled WGS sequence"/>
</dbReference>
<evidence type="ECO:0008006" key="3">
    <source>
        <dbReference type="Google" id="ProtNLM"/>
    </source>
</evidence>
<accession>A0A7C0U723</accession>
<sequence length="601" mass="67668">MMNKRIWRFFFVVFLLSVFSLPVWAGFEGALRDLAQDIAQDFPPLRGKVVSVDGHWAIINVGRDRGVFPGMVFTVYRPGKPYYHPITGVLLGYTERNLGVLQVVRTYPQSSLGLFKGEGEARPGDGIRISASKLNLYLFPLIDKTGEGFNLMAFTQRLRAYLGETGRFNIFGEERVILTISTASEGGYLEALKKLESDPKVQGAALIGSIVKDKGDYYFRGDLISLDTGKRIDHFYVMLGKGGWRPLIERDLLFASSNWADNGLAMGVGDFDGDGKPEVLLAFKNRLDLYRVDVKSSRMRLLSSFRLKPRTRLLTMDVVDLNGDGRAEVVFSMADENLFALRSSIVSFDPASRKWSYIVRDKELIIRGFNVGGQGFLITQGVSKETAQLYLPRLAHLVDGKIKKGRKLEGLKDDTICGAQLVVLGKEERLKALVNEEGRLALKDPLTGALLWSMNGLYGNWGMAFFFRQPLAKAFYQGEGELEEKDYIQFAEDVMVVPGRSLIFSNGSRYMLATFTNIPDVWGVHFSPFDKSSVRLFVWRDSYFDDIGWLRRIRGGVVDLQASDMNGDGNKELLVLTKRGRKDREGSVRYYTRLLIYKVAP</sequence>
<dbReference type="InterPro" id="IPR028994">
    <property type="entry name" value="Integrin_alpha_N"/>
</dbReference>